<dbReference type="OrthoDB" id="7857010at2"/>
<gene>
    <name evidence="1" type="ORF">SAMN05421630_101776</name>
</gene>
<name>A0A222VNV8_9PSEU</name>
<accession>A0A222VNV8</accession>
<dbReference type="EMBL" id="FMZE01000001">
    <property type="protein sequence ID" value="SDC19660.1"/>
    <property type="molecule type" value="Genomic_DNA"/>
</dbReference>
<reference evidence="1 2" key="1">
    <citation type="submission" date="2016-10" db="EMBL/GenBank/DDBJ databases">
        <authorList>
            <person name="de Groot N.N."/>
        </authorList>
    </citation>
    <scope>NUCLEOTIDE SEQUENCE [LARGE SCALE GENOMIC DNA]</scope>
    <source>
        <strain evidence="1 2">CGMCC 4.5506</strain>
    </source>
</reference>
<dbReference type="Proteomes" id="UP000199494">
    <property type="component" value="Unassembled WGS sequence"/>
</dbReference>
<organism evidence="1 2">
    <name type="scientific">Prauserella marina</name>
    <dbReference type="NCBI Taxonomy" id="530584"/>
    <lineage>
        <taxon>Bacteria</taxon>
        <taxon>Bacillati</taxon>
        <taxon>Actinomycetota</taxon>
        <taxon>Actinomycetes</taxon>
        <taxon>Pseudonocardiales</taxon>
        <taxon>Pseudonocardiaceae</taxon>
        <taxon>Prauserella</taxon>
    </lineage>
</organism>
<dbReference type="KEGG" id="pmad:BAY61_12000"/>
<dbReference type="STRING" id="530584.SAMN05421630_101776"/>
<dbReference type="AlphaFoldDB" id="A0A222VNV8"/>
<proteinExistence type="predicted"/>
<sequence>MNDFVWLHYTLPRTTWFELSTVERQALEAGFEECRQRSRVDGAELTGSFHVRGQSDYSHVEVWSFPSAEAAFDHWSRLVAAGYVRCFDYANQLGAADPAAGQNERNR</sequence>
<keyword evidence="2" id="KW-1185">Reference proteome</keyword>
<protein>
    <submittedName>
        <fullName evidence="1">Uncharacterized protein</fullName>
    </submittedName>
</protein>
<evidence type="ECO:0000313" key="1">
    <source>
        <dbReference type="EMBL" id="SDC19660.1"/>
    </source>
</evidence>
<evidence type="ECO:0000313" key="2">
    <source>
        <dbReference type="Proteomes" id="UP000199494"/>
    </source>
</evidence>
<dbReference type="RefSeq" id="WP_091797127.1">
    <property type="nucleotide sequence ID" value="NZ_CP016353.1"/>
</dbReference>